<proteinExistence type="predicted"/>
<sequence>MGNRLEKLRGAKLIAAWKGFCEGWIEEAERLVSVATLASRTSSVLEKLRDSARSARADARREPTFTIGKAAELVGRTPAAIRDAEKDGRLPEPARTDSNRRERYTLAQLNDMRGVFGTRPYRAPTDPCCVVAVQNFKGGVGKSTLSVHLAQYLTIKGYRVALIDCDSQASATTLFGYVPDLDLTEDDTLYPFLREGERSSLDYALRKTHFDGLELIPANLRLFNSEYELAARMAQGNGALLDRLKEGIESISDRFDVIVMDPPPALGAISLSVLRAANALVVPVPPTVMDFSSTAAFLSMLDETIEQLADRGLAPELTFLRFVASKVDENKSMQKELLQLMRTLFGHAMVRTPLKDSAEIDNATARLMTVYELDGPATSSAVRNRCLNYLDGVNSEIEVDIRSMWPSHQKRLRQEAL</sequence>
<dbReference type="InterPro" id="IPR025669">
    <property type="entry name" value="AAA_dom"/>
</dbReference>
<evidence type="ECO:0000313" key="4">
    <source>
        <dbReference type="RefSeq" id="XP_019703443.1"/>
    </source>
</evidence>
<protein>
    <submittedName>
        <fullName evidence="4">Uncharacterized protein LOC109505400</fullName>
    </submittedName>
</protein>
<dbReference type="GO" id="GO:0006355">
    <property type="term" value="P:regulation of DNA-templated transcription"/>
    <property type="evidence" value="ECO:0007669"/>
    <property type="project" value="InterPro"/>
</dbReference>
<evidence type="ECO:0000313" key="3">
    <source>
        <dbReference type="Proteomes" id="UP000504607"/>
    </source>
</evidence>
<dbReference type="Pfam" id="PF13614">
    <property type="entry name" value="AAA_31"/>
    <property type="match status" value="1"/>
</dbReference>
<feature type="non-terminal residue" evidence="4">
    <location>
        <position position="417"/>
    </location>
</feature>
<dbReference type="InParanoid" id="A0A6J0PE88"/>
<dbReference type="PANTHER" id="PTHR13696">
    <property type="entry name" value="P-LOOP CONTAINING NUCLEOSIDE TRIPHOSPHATE HYDROLASE"/>
    <property type="match status" value="1"/>
</dbReference>
<dbReference type="InterPro" id="IPR000551">
    <property type="entry name" value="MerR-type_HTH_dom"/>
</dbReference>
<keyword evidence="3" id="KW-1185">Reference proteome</keyword>
<name>A0A6J0PE88_ELAGV</name>
<feature type="region of interest" description="Disordered" evidence="1">
    <location>
        <begin position="81"/>
        <end position="101"/>
    </location>
</feature>
<dbReference type="Proteomes" id="UP000504607">
    <property type="component" value="Unplaced"/>
</dbReference>
<organism evidence="3 4">
    <name type="scientific">Elaeis guineensis var. tenera</name>
    <name type="common">Oil palm</name>
    <dbReference type="NCBI Taxonomy" id="51953"/>
    <lineage>
        <taxon>Eukaryota</taxon>
        <taxon>Viridiplantae</taxon>
        <taxon>Streptophyta</taxon>
        <taxon>Embryophyta</taxon>
        <taxon>Tracheophyta</taxon>
        <taxon>Spermatophyta</taxon>
        <taxon>Magnoliopsida</taxon>
        <taxon>Liliopsida</taxon>
        <taxon>Arecaceae</taxon>
        <taxon>Arecoideae</taxon>
        <taxon>Cocoseae</taxon>
        <taxon>Elaeidinae</taxon>
        <taxon>Elaeis</taxon>
    </lineage>
</organism>
<dbReference type="OrthoDB" id="10059059at2759"/>
<dbReference type="PROSITE" id="PS50937">
    <property type="entry name" value="HTH_MERR_2"/>
    <property type="match status" value="1"/>
</dbReference>
<dbReference type="AlphaFoldDB" id="A0A6J0PE88"/>
<dbReference type="PANTHER" id="PTHR13696:SF52">
    <property type="entry name" value="PARA FAMILY PROTEIN CT_582"/>
    <property type="match status" value="1"/>
</dbReference>
<dbReference type="Gene3D" id="1.10.1660.10">
    <property type="match status" value="1"/>
</dbReference>
<dbReference type="SUPFAM" id="SSF52540">
    <property type="entry name" value="P-loop containing nucleoside triphosphate hydrolases"/>
    <property type="match status" value="1"/>
</dbReference>
<evidence type="ECO:0000259" key="2">
    <source>
        <dbReference type="PROSITE" id="PS50937"/>
    </source>
</evidence>
<evidence type="ECO:0000256" key="1">
    <source>
        <dbReference type="SAM" id="MobiDB-lite"/>
    </source>
</evidence>
<feature type="domain" description="HTH merR-type" evidence="2">
    <location>
        <begin position="64"/>
        <end position="101"/>
    </location>
</feature>
<dbReference type="InterPro" id="IPR027417">
    <property type="entry name" value="P-loop_NTPase"/>
</dbReference>
<dbReference type="GO" id="GO:0003677">
    <property type="term" value="F:DNA binding"/>
    <property type="evidence" value="ECO:0007669"/>
    <property type="project" value="InterPro"/>
</dbReference>
<dbReference type="InterPro" id="IPR050678">
    <property type="entry name" value="DNA_Partitioning_ATPase"/>
</dbReference>
<dbReference type="RefSeq" id="XP_019703443.1">
    <property type="nucleotide sequence ID" value="XM_019847884.1"/>
</dbReference>
<reference evidence="4" key="1">
    <citation type="submission" date="2025-08" db="UniProtKB">
        <authorList>
            <consortium name="RefSeq"/>
        </authorList>
    </citation>
    <scope>IDENTIFICATION</scope>
</reference>
<dbReference type="Gene3D" id="3.40.50.300">
    <property type="entry name" value="P-loop containing nucleotide triphosphate hydrolases"/>
    <property type="match status" value="1"/>
</dbReference>
<accession>A0A6J0PE88</accession>
<gene>
    <name evidence="4" type="primary">LOC109505400</name>
</gene>
<dbReference type="CDD" id="cd02042">
    <property type="entry name" value="ParAB_family"/>
    <property type="match status" value="1"/>
</dbReference>
<feature type="compositionally biased region" description="Basic and acidic residues" evidence="1">
    <location>
        <begin position="82"/>
        <end position="101"/>
    </location>
</feature>